<keyword evidence="5" id="KW-0479">Metal-binding</keyword>
<evidence type="ECO:0000256" key="2">
    <source>
        <dbReference type="ARBA" id="ARBA00004123"/>
    </source>
</evidence>
<reference evidence="9" key="2">
    <citation type="submission" date="2025-09" db="UniProtKB">
        <authorList>
            <consortium name="Ensembl"/>
        </authorList>
    </citation>
    <scope>IDENTIFICATION</scope>
</reference>
<comment type="similarity">
    <text evidence="3">Belongs to the HARBI1 family.</text>
</comment>
<dbReference type="Ensembl" id="ENSACOT00000019482.1">
    <property type="protein sequence ID" value="ENSACOP00000018811.1"/>
    <property type="gene ID" value="ENSACOG00000012953.1"/>
</dbReference>
<accession>A0A8B9G468</accession>
<comment type="subcellular location">
    <subcellularLocation>
        <location evidence="2">Nucleus</location>
    </subcellularLocation>
</comment>
<dbReference type="Pfam" id="PF13359">
    <property type="entry name" value="DDE_Tnp_4"/>
    <property type="match status" value="1"/>
</dbReference>
<evidence type="ECO:0000256" key="4">
    <source>
        <dbReference type="ARBA" id="ARBA00022722"/>
    </source>
</evidence>
<keyword evidence="7" id="KW-0539">Nucleus</keyword>
<dbReference type="GO" id="GO:0046872">
    <property type="term" value="F:metal ion binding"/>
    <property type="evidence" value="ECO:0007669"/>
    <property type="project" value="UniProtKB-KW"/>
</dbReference>
<dbReference type="PANTHER" id="PTHR22930:SF85">
    <property type="entry name" value="GH03217P-RELATED"/>
    <property type="match status" value="1"/>
</dbReference>
<proteinExistence type="inferred from homology"/>
<reference evidence="9" key="1">
    <citation type="submission" date="2025-08" db="UniProtKB">
        <authorList>
            <consortium name="Ensembl"/>
        </authorList>
    </citation>
    <scope>IDENTIFICATION</scope>
</reference>
<evidence type="ECO:0000256" key="7">
    <source>
        <dbReference type="ARBA" id="ARBA00023242"/>
    </source>
</evidence>
<keyword evidence="6" id="KW-0378">Hydrolase</keyword>
<organism evidence="9 10">
    <name type="scientific">Amazona collaria</name>
    <name type="common">yellow-billed parrot</name>
    <dbReference type="NCBI Taxonomy" id="241587"/>
    <lineage>
        <taxon>Eukaryota</taxon>
        <taxon>Metazoa</taxon>
        <taxon>Chordata</taxon>
        <taxon>Craniata</taxon>
        <taxon>Vertebrata</taxon>
        <taxon>Euteleostomi</taxon>
        <taxon>Archelosauria</taxon>
        <taxon>Archosauria</taxon>
        <taxon>Dinosauria</taxon>
        <taxon>Saurischia</taxon>
        <taxon>Theropoda</taxon>
        <taxon>Coelurosauria</taxon>
        <taxon>Aves</taxon>
        <taxon>Neognathae</taxon>
        <taxon>Neoaves</taxon>
        <taxon>Telluraves</taxon>
        <taxon>Australaves</taxon>
        <taxon>Psittaciformes</taxon>
        <taxon>Psittacidae</taxon>
        <taxon>Amazona</taxon>
    </lineage>
</organism>
<dbReference type="GO" id="GO:0004518">
    <property type="term" value="F:nuclease activity"/>
    <property type="evidence" value="ECO:0007669"/>
    <property type="project" value="UniProtKB-KW"/>
</dbReference>
<sequence>MAAPIAGLCLWLLLRLRRFRRLRGASLGLRRCRSRRARRRLTALRLYGSLLLGAPAPGRVWSLRRNSAFWDTVRDKALSAPEWAERFRVRPETFDFVFGRLRSAIERRDTVMRRAVPADVRLALTLCRLGACTGYRALEQRFGVSRSTVCKVLRDVCAAAVAILGPAFAAPPSVASGFALPQLCGVLSRLRVPIRAPSDAASAARYRDGRGWHSVELQAAVDASGCFWAIEVRAPGADVRRSALFRRAQRGGICAAPPLVLNGVSVPPFLLGRARDPLLPWLLRPFRACGTEGRRRFNAAAAEAAAAARAALGGLRGRWRCLQRRNDADVAALPALLGACCVLHNVCERRG</sequence>
<dbReference type="PANTHER" id="PTHR22930">
    <property type="match status" value="1"/>
</dbReference>
<dbReference type="GO" id="GO:0016787">
    <property type="term" value="F:hydrolase activity"/>
    <property type="evidence" value="ECO:0007669"/>
    <property type="project" value="UniProtKB-KW"/>
</dbReference>
<evidence type="ECO:0000256" key="1">
    <source>
        <dbReference type="ARBA" id="ARBA00001968"/>
    </source>
</evidence>
<evidence type="ECO:0000256" key="3">
    <source>
        <dbReference type="ARBA" id="ARBA00006958"/>
    </source>
</evidence>
<protein>
    <recommendedName>
        <fullName evidence="8">DDE Tnp4 domain-containing protein</fullName>
    </recommendedName>
</protein>
<evidence type="ECO:0000313" key="10">
    <source>
        <dbReference type="Proteomes" id="UP000694522"/>
    </source>
</evidence>
<keyword evidence="4" id="KW-0540">Nuclease</keyword>
<name>A0A8B9G468_9PSIT</name>
<evidence type="ECO:0000256" key="6">
    <source>
        <dbReference type="ARBA" id="ARBA00022801"/>
    </source>
</evidence>
<dbReference type="InterPro" id="IPR045249">
    <property type="entry name" value="HARBI1-like"/>
</dbReference>
<evidence type="ECO:0000256" key="5">
    <source>
        <dbReference type="ARBA" id="ARBA00022723"/>
    </source>
</evidence>
<evidence type="ECO:0000313" key="9">
    <source>
        <dbReference type="Ensembl" id="ENSACOP00000018811.1"/>
    </source>
</evidence>
<keyword evidence="10" id="KW-1185">Reference proteome</keyword>
<evidence type="ECO:0000259" key="8">
    <source>
        <dbReference type="Pfam" id="PF13359"/>
    </source>
</evidence>
<comment type="cofactor">
    <cofactor evidence="1">
        <name>a divalent metal cation</name>
        <dbReference type="ChEBI" id="CHEBI:60240"/>
    </cofactor>
</comment>
<dbReference type="InterPro" id="IPR027806">
    <property type="entry name" value="HARBI1_dom"/>
</dbReference>
<feature type="domain" description="DDE Tnp4" evidence="8">
    <location>
        <begin position="192"/>
        <end position="345"/>
    </location>
</feature>
<dbReference type="AlphaFoldDB" id="A0A8B9G468"/>
<dbReference type="Proteomes" id="UP000694522">
    <property type="component" value="Unplaced"/>
</dbReference>
<dbReference type="GO" id="GO:0005634">
    <property type="term" value="C:nucleus"/>
    <property type="evidence" value="ECO:0007669"/>
    <property type="project" value="UniProtKB-SubCell"/>
</dbReference>